<dbReference type="SMART" id="SM00409">
    <property type="entry name" value="IG"/>
    <property type="match status" value="1"/>
</dbReference>
<keyword evidence="3" id="KW-0393">Immunoglobulin domain</keyword>
<dbReference type="InterPro" id="IPR050488">
    <property type="entry name" value="Ig_Fc_receptor"/>
</dbReference>
<evidence type="ECO:0000256" key="1">
    <source>
        <dbReference type="ARBA" id="ARBA00022729"/>
    </source>
</evidence>
<dbReference type="Gene3D" id="2.60.40.10">
    <property type="entry name" value="Immunoglobulins"/>
    <property type="match status" value="1"/>
</dbReference>
<dbReference type="PANTHER" id="PTHR11481:SF101">
    <property type="entry name" value="FC RECEPTOR-LIKE PROTEIN 2"/>
    <property type="match status" value="1"/>
</dbReference>
<dbReference type="InterPro" id="IPR013783">
    <property type="entry name" value="Ig-like_fold"/>
</dbReference>
<keyword evidence="8" id="KW-1185">Reference proteome</keyword>
<dbReference type="GO" id="GO:0009897">
    <property type="term" value="C:external side of plasma membrane"/>
    <property type="evidence" value="ECO:0007669"/>
    <property type="project" value="TreeGrafter"/>
</dbReference>
<evidence type="ECO:0000256" key="5">
    <source>
        <dbReference type="SAM" id="SignalP"/>
    </source>
</evidence>
<keyword evidence="2" id="KW-1015">Disulfide bond</keyword>
<proteinExistence type="predicted"/>
<dbReference type="Ensembl" id="ENSPCOT00000028029.1">
    <property type="protein sequence ID" value="ENSPCOP00000017393.1"/>
    <property type="gene ID" value="ENSPCOG00000020509.1"/>
</dbReference>
<feature type="transmembrane region" description="Helical" evidence="4">
    <location>
        <begin position="115"/>
        <end position="137"/>
    </location>
</feature>
<keyword evidence="4" id="KW-0812">Transmembrane</keyword>
<dbReference type="InterPro" id="IPR036179">
    <property type="entry name" value="Ig-like_dom_sf"/>
</dbReference>
<feature type="signal peptide" evidence="5">
    <location>
        <begin position="1"/>
        <end position="17"/>
    </location>
</feature>
<dbReference type="InterPro" id="IPR007110">
    <property type="entry name" value="Ig-like_dom"/>
</dbReference>
<keyword evidence="4" id="KW-1133">Transmembrane helix</keyword>
<dbReference type="PROSITE" id="PS50835">
    <property type="entry name" value="IG_LIKE"/>
    <property type="match status" value="1"/>
</dbReference>
<dbReference type="InterPro" id="IPR003599">
    <property type="entry name" value="Ig_sub"/>
</dbReference>
<keyword evidence="1 5" id="KW-0732">Signal</keyword>
<evidence type="ECO:0000256" key="2">
    <source>
        <dbReference type="ARBA" id="ARBA00023157"/>
    </source>
</evidence>
<feature type="chain" id="PRO_5014391874" evidence="5">
    <location>
        <begin position="18"/>
        <end position="153"/>
    </location>
</feature>
<sequence>MLLWSLLVVLAPASAQADGLTLLAPPSVFEGDRIVLTCQEEKNWKIETVTYYKDGKKLLSLEKFSDFSVQSAILSDSGSYYCTATGRRLLWTSKKTSQIVNIKVQGANGCRRDLVIARALGGLFGILALTGGVVLFYHWSHKISGESSATNIP</sequence>
<dbReference type="GO" id="GO:0007166">
    <property type="term" value="P:cell surface receptor signaling pathway"/>
    <property type="evidence" value="ECO:0007669"/>
    <property type="project" value="TreeGrafter"/>
</dbReference>
<dbReference type="Proteomes" id="UP000233160">
    <property type="component" value="Unassembled WGS sequence"/>
</dbReference>
<accession>A0A2K6FTT7</accession>
<evidence type="ECO:0000313" key="7">
    <source>
        <dbReference type="Ensembl" id="ENSPCOP00000017393.1"/>
    </source>
</evidence>
<name>A0A2K6FTT7_PROCO</name>
<dbReference type="PANTHER" id="PTHR11481">
    <property type="entry name" value="IMMUNOGLOBULIN FC RECEPTOR"/>
    <property type="match status" value="1"/>
</dbReference>
<evidence type="ECO:0000259" key="6">
    <source>
        <dbReference type="PROSITE" id="PS50835"/>
    </source>
</evidence>
<protein>
    <submittedName>
        <fullName evidence="7">Fc receptor like 2</fullName>
    </submittedName>
</protein>
<feature type="domain" description="Ig-like" evidence="6">
    <location>
        <begin position="12"/>
        <end position="97"/>
    </location>
</feature>
<dbReference type="GeneTree" id="ENSGT01050000244808"/>
<evidence type="ECO:0000256" key="3">
    <source>
        <dbReference type="ARBA" id="ARBA00023319"/>
    </source>
</evidence>
<keyword evidence="4" id="KW-0472">Membrane</keyword>
<dbReference type="AlphaFoldDB" id="A0A2K6FTT7"/>
<reference evidence="7" key="2">
    <citation type="submission" date="2025-09" db="UniProtKB">
        <authorList>
            <consortium name="Ensembl"/>
        </authorList>
    </citation>
    <scope>IDENTIFICATION</scope>
</reference>
<dbReference type="Pfam" id="PF13927">
    <property type="entry name" value="Ig_3"/>
    <property type="match status" value="1"/>
</dbReference>
<reference evidence="7" key="1">
    <citation type="submission" date="2025-08" db="UniProtKB">
        <authorList>
            <consortium name="Ensembl"/>
        </authorList>
    </citation>
    <scope>IDENTIFICATION</scope>
</reference>
<dbReference type="GO" id="GO:0006955">
    <property type="term" value="P:immune response"/>
    <property type="evidence" value="ECO:0007669"/>
    <property type="project" value="TreeGrafter"/>
</dbReference>
<evidence type="ECO:0000313" key="8">
    <source>
        <dbReference type="Proteomes" id="UP000233160"/>
    </source>
</evidence>
<evidence type="ECO:0000256" key="4">
    <source>
        <dbReference type="SAM" id="Phobius"/>
    </source>
</evidence>
<dbReference type="SUPFAM" id="SSF48726">
    <property type="entry name" value="Immunoglobulin"/>
    <property type="match status" value="1"/>
</dbReference>
<organism evidence="7 8">
    <name type="scientific">Propithecus coquereli</name>
    <name type="common">Coquerel's sifaka</name>
    <name type="synonym">Propithecus verreauxi coquereli</name>
    <dbReference type="NCBI Taxonomy" id="379532"/>
    <lineage>
        <taxon>Eukaryota</taxon>
        <taxon>Metazoa</taxon>
        <taxon>Chordata</taxon>
        <taxon>Craniata</taxon>
        <taxon>Vertebrata</taxon>
        <taxon>Euteleostomi</taxon>
        <taxon>Mammalia</taxon>
        <taxon>Eutheria</taxon>
        <taxon>Euarchontoglires</taxon>
        <taxon>Primates</taxon>
        <taxon>Strepsirrhini</taxon>
        <taxon>Lemuriformes</taxon>
        <taxon>Indriidae</taxon>
        <taxon>Propithecus</taxon>
    </lineage>
</organism>
<gene>
    <name evidence="7" type="primary">FCRL2</name>
</gene>
<dbReference type="GO" id="GO:0004888">
    <property type="term" value="F:transmembrane signaling receptor activity"/>
    <property type="evidence" value="ECO:0007669"/>
    <property type="project" value="TreeGrafter"/>
</dbReference>